<evidence type="ECO:0000256" key="1">
    <source>
        <dbReference type="ARBA" id="ARBA00022649"/>
    </source>
</evidence>
<dbReference type="RefSeq" id="WP_191615909.1">
    <property type="nucleotide sequence ID" value="NZ_JACYFG010000006.1"/>
</dbReference>
<dbReference type="Pfam" id="PF08681">
    <property type="entry name" value="TacA1"/>
    <property type="match status" value="1"/>
</dbReference>
<evidence type="ECO:0000313" key="4">
    <source>
        <dbReference type="Proteomes" id="UP000622317"/>
    </source>
</evidence>
<dbReference type="GO" id="GO:0006355">
    <property type="term" value="P:regulation of DNA-templated transcription"/>
    <property type="evidence" value="ECO:0007669"/>
    <property type="project" value="InterPro"/>
</dbReference>
<evidence type="ECO:0000256" key="2">
    <source>
        <dbReference type="ARBA" id="ARBA00049988"/>
    </source>
</evidence>
<gene>
    <name evidence="3" type="ORF">IEN85_04710</name>
</gene>
<comment type="similarity">
    <text evidence="2">Belongs to the TacA antitoxin family.</text>
</comment>
<organism evidence="3 4">
    <name type="scientific">Pelagicoccus enzymogenes</name>
    <dbReference type="NCBI Taxonomy" id="2773457"/>
    <lineage>
        <taxon>Bacteria</taxon>
        <taxon>Pseudomonadati</taxon>
        <taxon>Verrucomicrobiota</taxon>
        <taxon>Opitutia</taxon>
        <taxon>Puniceicoccales</taxon>
        <taxon>Pelagicoccaceae</taxon>
        <taxon>Pelagicoccus</taxon>
    </lineage>
</organism>
<keyword evidence="4" id="KW-1185">Reference proteome</keyword>
<dbReference type="Gene3D" id="1.20.5.780">
    <property type="entry name" value="Single helix bin"/>
    <property type="match status" value="1"/>
</dbReference>
<sequence>MTYKSVVKAETERLATRIRPEDKQLIEKAAALSGISVSAFVKMRLREAALEVIEQERVIQLNAEDSLRFAEALLAPPREPTPEFVAAWKAYKENVKEA</sequence>
<comment type="caution">
    <text evidence="3">The sequence shown here is derived from an EMBL/GenBank/DDBJ whole genome shotgun (WGS) entry which is preliminary data.</text>
</comment>
<dbReference type="EMBL" id="JACYFG010000006">
    <property type="protein sequence ID" value="MBD5778781.1"/>
    <property type="molecule type" value="Genomic_DNA"/>
</dbReference>
<name>A0A927F6V7_9BACT</name>
<keyword evidence="1" id="KW-1277">Toxin-antitoxin system</keyword>
<accession>A0A927F6V7</accession>
<dbReference type="AlphaFoldDB" id="A0A927F6V7"/>
<dbReference type="InterPro" id="IPR014795">
    <property type="entry name" value="TacA_1-like"/>
</dbReference>
<evidence type="ECO:0000313" key="3">
    <source>
        <dbReference type="EMBL" id="MBD5778781.1"/>
    </source>
</evidence>
<dbReference type="SUPFAM" id="SSF47598">
    <property type="entry name" value="Ribbon-helix-helix"/>
    <property type="match status" value="1"/>
</dbReference>
<dbReference type="PANTHER" id="PTHR35401">
    <property type="entry name" value="COPG FAMILY HELIX-TURN-HELIX PROTEIN-RELATED-RELATED"/>
    <property type="match status" value="1"/>
</dbReference>
<protein>
    <submittedName>
        <fullName evidence="3">DUF1778 domain-containing protein</fullName>
    </submittedName>
</protein>
<dbReference type="Proteomes" id="UP000622317">
    <property type="component" value="Unassembled WGS sequence"/>
</dbReference>
<dbReference type="InterPro" id="IPR010985">
    <property type="entry name" value="Ribbon_hlx_hlx"/>
</dbReference>
<dbReference type="PANTHER" id="PTHR35401:SF2">
    <property type="entry name" value="ABC-TYPE TRANSPORT SYSTEM"/>
    <property type="match status" value="1"/>
</dbReference>
<proteinExistence type="inferred from homology"/>
<reference evidence="3" key="1">
    <citation type="submission" date="2020-09" db="EMBL/GenBank/DDBJ databases">
        <title>Pelagicoccus enzymogenes sp. nov. with an EPS production, isolated from marine sediment.</title>
        <authorList>
            <person name="Feng X."/>
        </authorList>
    </citation>
    <scope>NUCLEOTIDE SEQUENCE</scope>
    <source>
        <strain evidence="3">NFK12</strain>
    </source>
</reference>